<protein>
    <submittedName>
        <fullName evidence="2">Uncharacterized protein</fullName>
    </submittedName>
</protein>
<feature type="transmembrane region" description="Helical" evidence="1">
    <location>
        <begin position="35"/>
        <end position="53"/>
    </location>
</feature>
<accession>A0A2H3JNB2</accession>
<dbReference type="OMA" id="YNPRSEL"/>
<dbReference type="Proteomes" id="UP000218811">
    <property type="component" value="Unassembled WGS sequence"/>
</dbReference>
<reference evidence="2 3" key="1">
    <citation type="journal article" date="2012" name="Science">
        <title>The Paleozoic origin of enzymatic lignin decomposition reconstructed from 31 fungal genomes.</title>
        <authorList>
            <person name="Floudas D."/>
            <person name="Binder M."/>
            <person name="Riley R."/>
            <person name="Barry K."/>
            <person name="Blanchette R.A."/>
            <person name="Henrissat B."/>
            <person name="Martinez A.T."/>
            <person name="Otillar R."/>
            <person name="Spatafora J.W."/>
            <person name="Yadav J.S."/>
            <person name="Aerts A."/>
            <person name="Benoit I."/>
            <person name="Boyd A."/>
            <person name="Carlson A."/>
            <person name="Copeland A."/>
            <person name="Coutinho P.M."/>
            <person name="de Vries R.P."/>
            <person name="Ferreira P."/>
            <person name="Findley K."/>
            <person name="Foster B."/>
            <person name="Gaskell J."/>
            <person name="Glotzer D."/>
            <person name="Gorecki P."/>
            <person name="Heitman J."/>
            <person name="Hesse C."/>
            <person name="Hori C."/>
            <person name="Igarashi K."/>
            <person name="Jurgens J.A."/>
            <person name="Kallen N."/>
            <person name="Kersten P."/>
            <person name="Kohler A."/>
            <person name="Kuees U."/>
            <person name="Kumar T.K.A."/>
            <person name="Kuo A."/>
            <person name="LaButti K."/>
            <person name="Larrondo L.F."/>
            <person name="Lindquist E."/>
            <person name="Ling A."/>
            <person name="Lombard V."/>
            <person name="Lucas S."/>
            <person name="Lundell T."/>
            <person name="Martin R."/>
            <person name="McLaughlin D.J."/>
            <person name="Morgenstern I."/>
            <person name="Morin E."/>
            <person name="Murat C."/>
            <person name="Nagy L.G."/>
            <person name="Nolan M."/>
            <person name="Ohm R.A."/>
            <person name="Patyshakuliyeva A."/>
            <person name="Rokas A."/>
            <person name="Ruiz-Duenas F.J."/>
            <person name="Sabat G."/>
            <person name="Salamov A."/>
            <person name="Samejima M."/>
            <person name="Schmutz J."/>
            <person name="Slot J.C."/>
            <person name="St John F."/>
            <person name="Stenlid J."/>
            <person name="Sun H."/>
            <person name="Sun S."/>
            <person name="Syed K."/>
            <person name="Tsang A."/>
            <person name="Wiebenga A."/>
            <person name="Young D."/>
            <person name="Pisabarro A."/>
            <person name="Eastwood D.C."/>
            <person name="Martin F."/>
            <person name="Cullen D."/>
            <person name="Grigoriev I.V."/>
            <person name="Hibbett D.S."/>
        </authorList>
    </citation>
    <scope>NUCLEOTIDE SEQUENCE [LARGE SCALE GENOMIC DNA]</scope>
    <source>
        <strain evidence="2 3">MD-104</strain>
    </source>
</reference>
<organism evidence="2 3">
    <name type="scientific">Wolfiporia cocos (strain MD-104)</name>
    <name type="common">Brown rot fungus</name>
    <dbReference type="NCBI Taxonomy" id="742152"/>
    <lineage>
        <taxon>Eukaryota</taxon>
        <taxon>Fungi</taxon>
        <taxon>Dikarya</taxon>
        <taxon>Basidiomycota</taxon>
        <taxon>Agaricomycotina</taxon>
        <taxon>Agaricomycetes</taxon>
        <taxon>Polyporales</taxon>
        <taxon>Phaeolaceae</taxon>
        <taxon>Wolfiporia</taxon>
    </lineage>
</organism>
<proteinExistence type="predicted"/>
<dbReference type="STRING" id="742152.A0A2H3JNB2"/>
<keyword evidence="3" id="KW-1185">Reference proteome</keyword>
<keyword evidence="1" id="KW-0812">Transmembrane</keyword>
<feature type="non-terminal residue" evidence="2">
    <location>
        <position position="1"/>
    </location>
</feature>
<dbReference type="AlphaFoldDB" id="A0A2H3JNB2"/>
<evidence type="ECO:0000256" key="1">
    <source>
        <dbReference type="SAM" id="Phobius"/>
    </source>
</evidence>
<keyword evidence="1" id="KW-0472">Membrane</keyword>
<gene>
    <name evidence="2" type="ORF">WOLCODRAFT_55865</name>
</gene>
<keyword evidence="1" id="KW-1133">Transmembrane helix</keyword>
<dbReference type="OrthoDB" id="2131401at2759"/>
<feature type="non-terminal residue" evidence="2">
    <location>
        <position position="55"/>
    </location>
</feature>
<evidence type="ECO:0000313" key="2">
    <source>
        <dbReference type="EMBL" id="PCH42985.1"/>
    </source>
</evidence>
<evidence type="ECO:0000313" key="3">
    <source>
        <dbReference type="Proteomes" id="UP000218811"/>
    </source>
</evidence>
<sequence length="55" mass="6635">ESWPSLYNWAIQVFPIQPRELMQLAGVYLYDRHTIYNFTLYWTLVFYAPAYILSA</sequence>
<dbReference type="EMBL" id="KB468135">
    <property type="protein sequence ID" value="PCH42985.1"/>
    <property type="molecule type" value="Genomic_DNA"/>
</dbReference>
<name>A0A2H3JNB2_WOLCO</name>